<reference evidence="4 5" key="1">
    <citation type="submission" date="2019-03" db="EMBL/GenBank/DDBJ databases">
        <title>Single cell metagenomics reveals metabolic interactions within the superorganism composed of flagellate Streblomastix strix and complex community of Bacteroidetes bacteria on its surface.</title>
        <authorList>
            <person name="Treitli S.C."/>
            <person name="Kolisko M."/>
            <person name="Husnik F."/>
            <person name="Keeling P."/>
            <person name="Hampl V."/>
        </authorList>
    </citation>
    <scope>NUCLEOTIDE SEQUENCE [LARGE SCALE GENOMIC DNA]</scope>
    <source>
        <strain evidence="4">ST1C</strain>
    </source>
</reference>
<evidence type="ECO:0000313" key="5">
    <source>
        <dbReference type="Proteomes" id="UP000324800"/>
    </source>
</evidence>
<protein>
    <recommendedName>
        <fullName evidence="3">RRM domain-containing protein</fullName>
    </recommendedName>
</protein>
<feature type="compositionally biased region" description="Basic and acidic residues" evidence="2">
    <location>
        <begin position="421"/>
        <end position="449"/>
    </location>
</feature>
<dbReference type="SUPFAM" id="SSF54928">
    <property type="entry name" value="RNA-binding domain, RBD"/>
    <property type="match status" value="1"/>
</dbReference>
<dbReference type="InterPro" id="IPR000504">
    <property type="entry name" value="RRM_dom"/>
</dbReference>
<keyword evidence="1" id="KW-0694">RNA-binding</keyword>
<feature type="compositionally biased region" description="Acidic residues" evidence="2">
    <location>
        <begin position="401"/>
        <end position="420"/>
    </location>
</feature>
<dbReference type="InterPro" id="IPR012677">
    <property type="entry name" value="Nucleotide-bd_a/b_plait_sf"/>
</dbReference>
<comment type="caution">
    <text evidence="4">The sequence shown here is derived from an EMBL/GenBank/DDBJ whole genome shotgun (WGS) entry which is preliminary data.</text>
</comment>
<feature type="domain" description="RRM" evidence="3">
    <location>
        <begin position="1"/>
        <end position="91"/>
    </location>
</feature>
<dbReference type="Gene3D" id="3.30.70.330">
    <property type="match status" value="1"/>
</dbReference>
<proteinExistence type="predicted"/>
<feature type="non-terminal residue" evidence="4">
    <location>
        <position position="1"/>
    </location>
</feature>
<dbReference type="PROSITE" id="PS50102">
    <property type="entry name" value="RRM"/>
    <property type="match status" value="1"/>
</dbReference>
<evidence type="ECO:0000256" key="2">
    <source>
        <dbReference type="SAM" id="MobiDB-lite"/>
    </source>
</evidence>
<dbReference type="Proteomes" id="UP000324800">
    <property type="component" value="Unassembled WGS sequence"/>
</dbReference>
<evidence type="ECO:0000256" key="1">
    <source>
        <dbReference type="PROSITE-ProRule" id="PRU00176"/>
    </source>
</evidence>
<dbReference type="AlphaFoldDB" id="A0A5J4UJN6"/>
<dbReference type="InterPro" id="IPR016024">
    <property type="entry name" value="ARM-type_fold"/>
</dbReference>
<dbReference type="InterPro" id="IPR035979">
    <property type="entry name" value="RBD_domain_sf"/>
</dbReference>
<feature type="region of interest" description="Disordered" evidence="2">
    <location>
        <begin position="396"/>
        <end position="449"/>
    </location>
</feature>
<evidence type="ECO:0000259" key="3">
    <source>
        <dbReference type="PROSITE" id="PS50102"/>
    </source>
</evidence>
<dbReference type="GO" id="GO:0003723">
    <property type="term" value="F:RNA binding"/>
    <property type="evidence" value="ECO:0007669"/>
    <property type="project" value="UniProtKB-UniRule"/>
</dbReference>
<dbReference type="EMBL" id="SNRW01015369">
    <property type="protein sequence ID" value="KAA6370453.1"/>
    <property type="molecule type" value="Genomic_DNA"/>
</dbReference>
<organism evidence="4 5">
    <name type="scientific">Streblomastix strix</name>
    <dbReference type="NCBI Taxonomy" id="222440"/>
    <lineage>
        <taxon>Eukaryota</taxon>
        <taxon>Metamonada</taxon>
        <taxon>Preaxostyla</taxon>
        <taxon>Oxymonadida</taxon>
        <taxon>Streblomastigidae</taxon>
        <taxon>Streblomastix</taxon>
    </lineage>
</organism>
<sequence length="449" mass="52053">FLIRLQVNRRTMMKWGVEVKWEDLDINFDVLKQKFTPFDVIDVIMRGQQHESNKFCAFVTFPTQEAASEAVKQVDGIVIDQRVLDVQVPQQIEQILNIGLLHFSGSQKGQDMNKRSQKREKTSEDELFRFVEDLSKIIITQFKKNKHDLKLINVMAPLLGVKHVGIQQVSLGIIFNIVCGCCTKAAKFKLQQKQDSAEESYESVLNQDKWRERHSHSEEIKNRFEQSGVIHQIYQLGVQRKELSIKEKSAVIIGQIYQGEALPEYLRSDVIDILKNYIAFHKIIDHMFSHYFHVLADLAWNQENHLIILSGNFLSIINQHLQSPKPKNVQFSLELIVHLMLNGNDATKDIVKKGIDFNLIKTCQISDRRGYFLLVEILKADGFLIENVYDKGKNEQKLTVEDEDEDEQEIGEDTNDDGGEEQGKQDKEQKQEKQNESQQKEKKEERKGE</sequence>
<accession>A0A5J4UJN6</accession>
<name>A0A5J4UJN6_9EUKA</name>
<evidence type="ECO:0000313" key="4">
    <source>
        <dbReference type="EMBL" id="KAA6370453.1"/>
    </source>
</evidence>
<gene>
    <name evidence="4" type="ORF">EZS28_034020</name>
</gene>
<dbReference type="SUPFAM" id="SSF48371">
    <property type="entry name" value="ARM repeat"/>
    <property type="match status" value="1"/>
</dbReference>
<dbReference type="Pfam" id="PF00076">
    <property type="entry name" value="RRM_1"/>
    <property type="match status" value="1"/>
</dbReference>